<gene>
    <name evidence="3" type="ORF">AYP69_08000</name>
</gene>
<proteinExistence type="inferred from homology"/>
<evidence type="ECO:0000313" key="3">
    <source>
        <dbReference type="EMBL" id="OXS38939.1"/>
    </source>
</evidence>
<dbReference type="PANTHER" id="PTHR43000">
    <property type="entry name" value="DTDP-D-GLUCOSE 4,6-DEHYDRATASE-RELATED"/>
    <property type="match status" value="1"/>
</dbReference>
<dbReference type="EMBL" id="LUGO01000066">
    <property type="protein sequence ID" value="OXS38939.1"/>
    <property type="molecule type" value="Genomic_DNA"/>
</dbReference>
<dbReference type="Gene3D" id="3.40.50.720">
    <property type="entry name" value="NAD(P)-binding Rossmann-like Domain"/>
    <property type="match status" value="1"/>
</dbReference>
<comment type="similarity">
    <text evidence="1">Belongs to the NAD(P)-dependent epimerase/dehydratase family.</text>
</comment>
<feature type="domain" description="NAD-dependent epimerase/dehydratase" evidence="2">
    <location>
        <begin position="28"/>
        <end position="271"/>
    </location>
</feature>
<dbReference type="AlphaFoldDB" id="A0A231PRX4"/>
<reference evidence="3 4" key="1">
    <citation type="submission" date="2016-03" db="EMBL/GenBank/DDBJ databases">
        <title>Sequencing of Lactobacillus Species from Commercial Turkeys.</title>
        <authorList>
            <person name="Johnson T.J."/>
            <person name="Youmans B.P."/>
            <person name="Case K.A."/>
        </authorList>
    </citation>
    <scope>NUCLEOTIDE SEQUENCE [LARGE SCALE GENOMIC DNA]</scope>
    <source>
        <strain evidence="3 4">UMNLA1</strain>
    </source>
</reference>
<evidence type="ECO:0000259" key="2">
    <source>
        <dbReference type="Pfam" id="PF01370"/>
    </source>
</evidence>
<sequence>MMNVLDKDLQQLLASDLEFNKFKDTNFLITGATGLIRSLLIKSILFLNSEKDLNVKVYAIVRNLEKAKGVFGELYNNERLAFVTANLNTDSIDVEDKIDYIVHAAAVTRSKILVEKPVEAMETAINGTKKMLEVAKRDRVRKMVYISSMEIYGRVDSSKKAAELDLGYVDLTNVRSGYPESKRMCELMCNAYASEYRVNVTSARLAQTFGAGILSNENRVFAQFAKSAIDDKDIILHTEGLSEGNYVYTMDAIEAILLLLLKGKNGEAYNVSNPNSHITIKGMAELVAQNFSKGSKVIIAIPDDSKKYGYAPETHLWLDATKLESLGWNPKNNLTESYAKLIEWIRENS</sequence>
<organism evidence="3 4">
    <name type="scientific">Ligilactobacillus agilis</name>
    <dbReference type="NCBI Taxonomy" id="1601"/>
    <lineage>
        <taxon>Bacteria</taxon>
        <taxon>Bacillati</taxon>
        <taxon>Bacillota</taxon>
        <taxon>Bacilli</taxon>
        <taxon>Lactobacillales</taxon>
        <taxon>Lactobacillaceae</taxon>
        <taxon>Ligilactobacillus</taxon>
    </lineage>
</organism>
<name>A0A231PRX4_9LACO</name>
<dbReference type="InterPro" id="IPR001509">
    <property type="entry name" value="Epimerase_deHydtase"/>
</dbReference>
<comment type="caution">
    <text evidence="3">The sequence shown here is derived from an EMBL/GenBank/DDBJ whole genome shotgun (WGS) entry which is preliminary data.</text>
</comment>
<dbReference type="Pfam" id="PF01370">
    <property type="entry name" value="Epimerase"/>
    <property type="match status" value="1"/>
</dbReference>
<dbReference type="Proteomes" id="UP000215261">
    <property type="component" value="Unassembled WGS sequence"/>
</dbReference>
<evidence type="ECO:0000256" key="1">
    <source>
        <dbReference type="ARBA" id="ARBA00007637"/>
    </source>
</evidence>
<dbReference type="InterPro" id="IPR036291">
    <property type="entry name" value="NAD(P)-bd_dom_sf"/>
</dbReference>
<protein>
    <submittedName>
        <fullName evidence="3">Nucleotide sugar dehydratase</fullName>
    </submittedName>
</protein>
<dbReference type="SUPFAM" id="SSF51735">
    <property type="entry name" value="NAD(P)-binding Rossmann-fold domains"/>
    <property type="match status" value="1"/>
</dbReference>
<accession>A0A231PRX4</accession>
<evidence type="ECO:0000313" key="4">
    <source>
        <dbReference type="Proteomes" id="UP000215261"/>
    </source>
</evidence>